<dbReference type="Proteomes" id="UP000640614">
    <property type="component" value="Unassembled WGS sequence"/>
</dbReference>
<evidence type="ECO:0000256" key="1">
    <source>
        <dbReference type="SAM" id="SignalP"/>
    </source>
</evidence>
<keyword evidence="4" id="KW-1185">Reference proteome</keyword>
<evidence type="ECO:0000259" key="2">
    <source>
        <dbReference type="Pfam" id="PF13568"/>
    </source>
</evidence>
<dbReference type="InterPro" id="IPR025665">
    <property type="entry name" value="Beta-barrel_OMP_2"/>
</dbReference>
<sequence length="193" mass="21359">MKKIILTAIAVMAFAFTNAQQTRFGVKGGLNVSTLTGEYEDDTKSLIGFHVGGFAEIKVIERLAIQPEVLYSAQGARFEDVLGKYDAKLNYLNIPVLAKFYITKQFTVEAGPQIGFLLSAKIDGEDAKDFYKSTDFGFNFGAGYNFTDNFSAGVRYTVGLTGIYDNNNDDEDFEDYIDSSKNGNLAIFVAYKF</sequence>
<accession>A0ABR9TRK9</accession>
<reference evidence="3 4" key="1">
    <citation type="submission" date="2018-07" db="EMBL/GenBank/DDBJ databases">
        <title>Genome assembly of strain KB82.</title>
        <authorList>
            <person name="Kukolya J."/>
            <person name="Horvath B."/>
            <person name="Nagy I."/>
            <person name="Toth A."/>
        </authorList>
    </citation>
    <scope>NUCLEOTIDE SEQUENCE [LARGE SCALE GENOMIC DNA]</scope>
    <source>
        <strain evidence="3 4">Kb82</strain>
    </source>
</reference>
<dbReference type="Pfam" id="PF13568">
    <property type="entry name" value="OMP_b-brl_2"/>
    <property type="match status" value="1"/>
</dbReference>
<feature type="domain" description="Outer membrane protein beta-barrel" evidence="2">
    <location>
        <begin position="19"/>
        <end position="164"/>
    </location>
</feature>
<protein>
    <submittedName>
        <fullName evidence="3">PorT family protein</fullName>
    </submittedName>
</protein>
<dbReference type="RefSeq" id="WP_194141127.1">
    <property type="nucleotide sequence ID" value="NZ_PRDM01000006.1"/>
</dbReference>
<evidence type="ECO:0000313" key="3">
    <source>
        <dbReference type="EMBL" id="MBE8728012.1"/>
    </source>
</evidence>
<gene>
    <name evidence="3" type="ORF">C4F50_24105</name>
</gene>
<comment type="caution">
    <text evidence="3">The sequence shown here is derived from an EMBL/GenBank/DDBJ whole genome shotgun (WGS) entry which is preliminary data.</text>
</comment>
<evidence type="ECO:0000313" key="4">
    <source>
        <dbReference type="Proteomes" id="UP000640614"/>
    </source>
</evidence>
<feature type="chain" id="PRO_5047446153" evidence="1">
    <location>
        <begin position="20"/>
        <end position="193"/>
    </location>
</feature>
<organism evidence="3 4">
    <name type="scientific">Flavobacterium hungaricum</name>
    <dbReference type="NCBI Taxonomy" id="2082725"/>
    <lineage>
        <taxon>Bacteria</taxon>
        <taxon>Pseudomonadati</taxon>
        <taxon>Bacteroidota</taxon>
        <taxon>Flavobacteriia</taxon>
        <taxon>Flavobacteriales</taxon>
        <taxon>Flavobacteriaceae</taxon>
        <taxon>Flavobacterium</taxon>
    </lineage>
</organism>
<proteinExistence type="predicted"/>
<dbReference type="EMBL" id="PRDM01000006">
    <property type="protein sequence ID" value="MBE8728012.1"/>
    <property type="molecule type" value="Genomic_DNA"/>
</dbReference>
<feature type="signal peptide" evidence="1">
    <location>
        <begin position="1"/>
        <end position="19"/>
    </location>
</feature>
<dbReference type="SUPFAM" id="SSF56935">
    <property type="entry name" value="Porins"/>
    <property type="match status" value="1"/>
</dbReference>
<keyword evidence="1" id="KW-0732">Signal</keyword>
<name>A0ABR9TRK9_9FLAO</name>